<dbReference type="InterPro" id="IPR050312">
    <property type="entry name" value="IolE/XylAMocC-like"/>
</dbReference>
<accession>A0A381U0X5</accession>
<protein>
    <recommendedName>
        <fullName evidence="1">Xylose isomerase-like TIM barrel domain-containing protein</fullName>
    </recommendedName>
</protein>
<dbReference type="AlphaFoldDB" id="A0A381U0X5"/>
<organism evidence="2">
    <name type="scientific">marine metagenome</name>
    <dbReference type="NCBI Taxonomy" id="408172"/>
    <lineage>
        <taxon>unclassified sequences</taxon>
        <taxon>metagenomes</taxon>
        <taxon>ecological metagenomes</taxon>
    </lineage>
</organism>
<dbReference type="Gene3D" id="3.20.20.150">
    <property type="entry name" value="Divalent-metal-dependent TIM barrel enzymes"/>
    <property type="match status" value="1"/>
</dbReference>
<evidence type="ECO:0000313" key="2">
    <source>
        <dbReference type="EMBL" id="SVA21890.1"/>
    </source>
</evidence>
<evidence type="ECO:0000259" key="1">
    <source>
        <dbReference type="Pfam" id="PF01261"/>
    </source>
</evidence>
<dbReference type="EMBL" id="UINC01005527">
    <property type="protein sequence ID" value="SVA21890.1"/>
    <property type="molecule type" value="Genomic_DNA"/>
</dbReference>
<dbReference type="PANTHER" id="PTHR12110:SF41">
    <property type="entry name" value="INOSOSE DEHYDRATASE"/>
    <property type="match status" value="1"/>
</dbReference>
<dbReference type="PANTHER" id="PTHR12110">
    <property type="entry name" value="HYDROXYPYRUVATE ISOMERASE"/>
    <property type="match status" value="1"/>
</dbReference>
<feature type="domain" description="Xylose isomerase-like TIM barrel" evidence="1">
    <location>
        <begin position="29"/>
        <end position="251"/>
    </location>
</feature>
<dbReference type="Pfam" id="PF01261">
    <property type="entry name" value="AP_endonuc_2"/>
    <property type="match status" value="1"/>
</dbReference>
<dbReference type="SUPFAM" id="SSF51658">
    <property type="entry name" value="Xylose isomerase-like"/>
    <property type="match status" value="1"/>
</dbReference>
<reference evidence="2" key="1">
    <citation type="submission" date="2018-05" db="EMBL/GenBank/DDBJ databases">
        <authorList>
            <person name="Lanie J.A."/>
            <person name="Ng W.-L."/>
            <person name="Kazmierczak K.M."/>
            <person name="Andrzejewski T.M."/>
            <person name="Davidsen T.M."/>
            <person name="Wayne K.J."/>
            <person name="Tettelin H."/>
            <person name="Glass J.I."/>
            <person name="Rusch D."/>
            <person name="Podicherti R."/>
            <person name="Tsui H.-C.T."/>
            <person name="Winkler M.E."/>
        </authorList>
    </citation>
    <scope>NUCLEOTIDE SEQUENCE</scope>
</reference>
<name>A0A381U0X5_9ZZZZ</name>
<dbReference type="InterPro" id="IPR013022">
    <property type="entry name" value="Xyl_isomerase-like_TIM-brl"/>
</dbReference>
<gene>
    <name evidence="2" type="ORF">METZ01_LOCUS74744</name>
</gene>
<sequence>MKNPLGIHALVWTGSWQRKDIDFAIGSSSKLGFDIIEIPLLNPYNFNVNYSRKVLDINQIKAVTSLGLSEETDISSDDPEIRKNGAKLLSKALEMTYQLGAKYMGGVLYSALKKYHAPPTKNAFQNSVDIIRDLCHQAKKMEIMIGLEPVNRYESNLINTASKALEFIELTDCDNICVHLDSYHMNIEESNYRESILQCGRKLGYFHVGENHRGYLGNGHINFVEIFSAMKDIGYQGPVTFESFSSSVVEPQLSNTLGVWRNLWDDSNDLAKKAKSYLDSII</sequence>
<proteinExistence type="predicted"/>
<dbReference type="InterPro" id="IPR036237">
    <property type="entry name" value="Xyl_isomerase-like_sf"/>
</dbReference>